<protein>
    <submittedName>
        <fullName evidence="2">Uncharacterized protein</fullName>
    </submittedName>
</protein>
<feature type="chain" id="PRO_5043789876" evidence="1">
    <location>
        <begin position="24"/>
        <end position="47"/>
    </location>
</feature>
<accession>A0AAW5UJ33</accession>
<organism evidence="2 3">
    <name type="scientific">Segatella copri</name>
    <dbReference type="NCBI Taxonomy" id="165179"/>
    <lineage>
        <taxon>Bacteria</taxon>
        <taxon>Pseudomonadati</taxon>
        <taxon>Bacteroidota</taxon>
        <taxon>Bacteroidia</taxon>
        <taxon>Bacteroidales</taxon>
        <taxon>Prevotellaceae</taxon>
        <taxon>Segatella</taxon>
    </lineage>
</organism>
<gene>
    <name evidence="2" type="ORF">ONT01_07900</name>
</gene>
<feature type="signal peptide" evidence="1">
    <location>
        <begin position="1"/>
        <end position="23"/>
    </location>
</feature>
<evidence type="ECO:0000313" key="2">
    <source>
        <dbReference type="EMBL" id="MCW4137701.1"/>
    </source>
</evidence>
<proteinExistence type="predicted"/>
<dbReference type="AlphaFoldDB" id="A0AAW5UJ33"/>
<dbReference type="RefSeq" id="WP_153087508.1">
    <property type="nucleotide sequence ID" value="NZ_CP156891.1"/>
</dbReference>
<reference evidence="2" key="1">
    <citation type="submission" date="2022-11" db="EMBL/GenBank/DDBJ databases">
        <title>Genomic repertoires linked with pathogenic potency of arthritogenic Prevotella copri isolated from the gut of rheumatoid arthritis patients.</title>
        <authorList>
            <person name="Nii T."/>
            <person name="Maeda Y."/>
            <person name="Motooka D."/>
            <person name="Naito M."/>
            <person name="Matsumoto Y."/>
            <person name="Ogawa T."/>
            <person name="Oguro-Igashira E."/>
            <person name="Kishikawa T."/>
            <person name="Yamashita M."/>
            <person name="Koizumi S."/>
            <person name="Kurakawa T."/>
            <person name="Okumura R."/>
            <person name="Kayama H."/>
            <person name="Murakami M."/>
            <person name="Sakaguchi T."/>
            <person name="Das B."/>
            <person name="Nakamura S."/>
            <person name="Okada Y."/>
            <person name="Kumanogoh A."/>
            <person name="Takeda K."/>
        </authorList>
    </citation>
    <scope>NUCLEOTIDE SEQUENCE</scope>
    <source>
        <strain evidence="2">H105_2-2</strain>
    </source>
</reference>
<name>A0AAW5UJ33_9BACT</name>
<dbReference type="Proteomes" id="UP001208620">
    <property type="component" value="Unassembled WGS sequence"/>
</dbReference>
<sequence>MKNYKFIIASAMLALGTSAVAQATYVDKDGNEYQFKKHFYPDIRGGG</sequence>
<evidence type="ECO:0000313" key="3">
    <source>
        <dbReference type="Proteomes" id="UP001208620"/>
    </source>
</evidence>
<keyword evidence="1" id="KW-0732">Signal</keyword>
<evidence type="ECO:0000256" key="1">
    <source>
        <dbReference type="SAM" id="SignalP"/>
    </source>
</evidence>
<dbReference type="EMBL" id="JAPDVD010000001">
    <property type="protein sequence ID" value="MCW4137701.1"/>
    <property type="molecule type" value="Genomic_DNA"/>
</dbReference>
<comment type="caution">
    <text evidence="2">The sequence shown here is derived from an EMBL/GenBank/DDBJ whole genome shotgun (WGS) entry which is preliminary data.</text>
</comment>